<feature type="transmembrane region" description="Helical" evidence="1">
    <location>
        <begin position="171"/>
        <end position="190"/>
    </location>
</feature>
<evidence type="ECO:0000313" key="4">
    <source>
        <dbReference type="Proteomes" id="UP000218899"/>
    </source>
</evidence>
<feature type="domain" description="VTT" evidence="2">
    <location>
        <begin position="39"/>
        <end position="157"/>
    </location>
</feature>
<feature type="transmembrane region" description="Helical" evidence="1">
    <location>
        <begin position="95"/>
        <end position="117"/>
    </location>
</feature>
<reference evidence="3 4" key="1">
    <citation type="submission" date="2015-08" db="EMBL/GenBank/DDBJ databases">
        <title>Complete genome sequence of Sulfurifustis variabilis.</title>
        <authorList>
            <person name="Miura A."/>
            <person name="Kojima H."/>
            <person name="Fukui M."/>
        </authorList>
    </citation>
    <scope>NUCLEOTIDE SEQUENCE [LARGE SCALE GENOMIC DNA]</scope>
    <source>
        <strain evidence="4">skN76</strain>
    </source>
</reference>
<sequence>MRLFSALYARAMVWARHPRAPYFLAGLSFAESSFFPIPPDVMLAPMALARPRQAWAYAAITTAASVVGGLAGYLIGWLAFGLIEPILQRAGYWEGYLAARAWFDAWGFWAIFVAGFSPIPYKLFTIAAGVIGMPLVPFVLASTIGRGGRFFLVAGLMARGGERMEKALHRYVDRIGWATVVALVVVYFWAR</sequence>
<proteinExistence type="predicted"/>
<dbReference type="AlphaFoldDB" id="A0A1B4V667"/>
<gene>
    <name evidence="3" type="ORF">SVA_2515</name>
</gene>
<protein>
    <submittedName>
        <fullName evidence="3">Membrane protein</fullName>
    </submittedName>
</protein>
<organism evidence="3 4">
    <name type="scientific">Sulfurifustis variabilis</name>
    <dbReference type="NCBI Taxonomy" id="1675686"/>
    <lineage>
        <taxon>Bacteria</taxon>
        <taxon>Pseudomonadati</taxon>
        <taxon>Pseudomonadota</taxon>
        <taxon>Gammaproteobacteria</taxon>
        <taxon>Acidiferrobacterales</taxon>
        <taxon>Acidiferrobacteraceae</taxon>
        <taxon>Sulfurifustis</taxon>
    </lineage>
</organism>
<evidence type="ECO:0000313" key="3">
    <source>
        <dbReference type="EMBL" id="BAU49063.1"/>
    </source>
</evidence>
<dbReference type="GO" id="GO:0005886">
    <property type="term" value="C:plasma membrane"/>
    <property type="evidence" value="ECO:0007669"/>
    <property type="project" value="TreeGrafter"/>
</dbReference>
<dbReference type="OrthoDB" id="9810270at2"/>
<dbReference type="InterPro" id="IPR051311">
    <property type="entry name" value="DedA_domain"/>
</dbReference>
<dbReference type="Pfam" id="PF09335">
    <property type="entry name" value="VTT_dom"/>
    <property type="match status" value="1"/>
</dbReference>
<dbReference type="RefSeq" id="WP_096461517.1">
    <property type="nucleotide sequence ID" value="NZ_AP014936.1"/>
</dbReference>
<accession>A0A1B4V667</accession>
<evidence type="ECO:0000256" key="1">
    <source>
        <dbReference type="SAM" id="Phobius"/>
    </source>
</evidence>
<dbReference type="EMBL" id="AP014936">
    <property type="protein sequence ID" value="BAU49063.1"/>
    <property type="molecule type" value="Genomic_DNA"/>
</dbReference>
<feature type="transmembrane region" description="Helical" evidence="1">
    <location>
        <begin position="123"/>
        <end position="141"/>
    </location>
</feature>
<dbReference type="PANTHER" id="PTHR42709">
    <property type="entry name" value="ALKALINE PHOSPHATASE LIKE PROTEIN"/>
    <property type="match status" value="1"/>
</dbReference>
<dbReference type="PANTHER" id="PTHR42709:SF11">
    <property type="entry name" value="DEDA FAMILY PROTEIN"/>
    <property type="match status" value="1"/>
</dbReference>
<dbReference type="KEGG" id="sva:SVA_2515"/>
<dbReference type="Proteomes" id="UP000218899">
    <property type="component" value="Chromosome"/>
</dbReference>
<keyword evidence="1" id="KW-0812">Transmembrane</keyword>
<keyword evidence="1" id="KW-0472">Membrane</keyword>
<dbReference type="InterPro" id="IPR032816">
    <property type="entry name" value="VTT_dom"/>
</dbReference>
<feature type="transmembrane region" description="Helical" evidence="1">
    <location>
        <begin position="57"/>
        <end position="83"/>
    </location>
</feature>
<keyword evidence="1" id="KW-1133">Transmembrane helix</keyword>
<name>A0A1B4V667_9GAMM</name>
<keyword evidence="4" id="KW-1185">Reference proteome</keyword>
<evidence type="ECO:0000259" key="2">
    <source>
        <dbReference type="Pfam" id="PF09335"/>
    </source>
</evidence>